<accession>A0A5C5YTE5</accession>
<gene>
    <name evidence="1" type="ORF">Pla123a_18020</name>
</gene>
<dbReference type="OrthoDB" id="194585at2"/>
<comment type="caution">
    <text evidence="1">The sequence shown here is derived from an EMBL/GenBank/DDBJ whole genome shotgun (WGS) entry which is preliminary data.</text>
</comment>
<dbReference type="AlphaFoldDB" id="A0A5C5YTE5"/>
<dbReference type="RefSeq" id="WP_146585997.1">
    <property type="nucleotide sequence ID" value="NZ_SJPO01000003.1"/>
</dbReference>
<keyword evidence="2" id="KW-1185">Reference proteome</keyword>
<organism evidence="1 2">
    <name type="scientific">Posidoniimonas polymericola</name>
    <dbReference type="NCBI Taxonomy" id="2528002"/>
    <lineage>
        <taxon>Bacteria</taxon>
        <taxon>Pseudomonadati</taxon>
        <taxon>Planctomycetota</taxon>
        <taxon>Planctomycetia</taxon>
        <taxon>Pirellulales</taxon>
        <taxon>Lacipirellulaceae</taxon>
        <taxon>Posidoniimonas</taxon>
    </lineage>
</organism>
<reference evidence="1 2" key="1">
    <citation type="submission" date="2019-02" db="EMBL/GenBank/DDBJ databases">
        <title>Deep-cultivation of Planctomycetes and their phenomic and genomic characterization uncovers novel biology.</title>
        <authorList>
            <person name="Wiegand S."/>
            <person name="Jogler M."/>
            <person name="Boedeker C."/>
            <person name="Pinto D."/>
            <person name="Vollmers J."/>
            <person name="Rivas-Marin E."/>
            <person name="Kohn T."/>
            <person name="Peeters S.H."/>
            <person name="Heuer A."/>
            <person name="Rast P."/>
            <person name="Oberbeckmann S."/>
            <person name="Bunk B."/>
            <person name="Jeske O."/>
            <person name="Meyerdierks A."/>
            <person name="Storesund J.E."/>
            <person name="Kallscheuer N."/>
            <person name="Luecker S."/>
            <person name="Lage O.M."/>
            <person name="Pohl T."/>
            <person name="Merkel B.J."/>
            <person name="Hornburger P."/>
            <person name="Mueller R.-W."/>
            <person name="Bruemmer F."/>
            <person name="Labrenz M."/>
            <person name="Spormann A.M."/>
            <person name="Op Den Camp H."/>
            <person name="Overmann J."/>
            <person name="Amann R."/>
            <person name="Jetten M.S.M."/>
            <person name="Mascher T."/>
            <person name="Medema M.H."/>
            <person name="Devos D.P."/>
            <person name="Kaster A.-K."/>
            <person name="Ovreas L."/>
            <person name="Rohde M."/>
            <person name="Galperin M.Y."/>
            <person name="Jogler C."/>
        </authorList>
    </citation>
    <scope>NUCLEOTIDE SEQUENCE [LARGE SCALE GENOMIC DNA]</scope>
    <source>
        <strain evidence="1 2">Pla123a</strain>
    </source>
</reference>
<name>A0A5C5YTE5_9BACT</name>
<protein>
    <submittedName>
        <fullName evidence="1">Uncharacterized protein</fullName>
    </submittedName>
</protein>
<sequence>MKFLAPSEWQAWCVGSGVPLRQAGWLRPDLTVDPYHVVDIPIDLDAGRKVYLAGELCSLVKPSPQTLLLLDDWAVWSEMHRMPLFTRFRAALGEERPLIEAPGHLVSEVDRDDALSIVTAALLFSWDCYGIADGGGHGFYFSHDDYCQFASRDPDLAAEVERRFAGDGRRRGTVFPQA</sequence>
<evidence type="ECO:0000313" key="1">
    <source>
        <dbReference type="EMBL" id="TWT78003.1"/>
    </source>
</evidence>
<dbReference type="Proteomes" id="UP000318478">
    <property type="component" value="Unassembled WGS sequence"/>
</dbReference>
<evidence type="ECO:0000313" key="2">
    <source>
        <dbReference type="Proteomes" id="UP000318478"/>
    </source>
</evidence>
<proteinExistence type="predicted"/>
<dbReference type="EMBL" id="SJPO01000003">
    <property type="protein sequence ID" value="TWT78003.1"/>
    <property type="molecule type" value="Genomic_DNA"/>
</dbReference>